<evidence type="ECO:0000313" key="3">
    <source>
        <dbReference type="EMBL" id="OAN11280.1"/>
    </source>
</evidence>
<keyword evidence="4" id="KW-1185">Reference proteome</keyword>
<dbReference type="GO" id="GO:0005737">
    <property type="term" value="C:cytoplasm"/>
    <property type="evidence" value="ECO:0007669"/>
    <property type="project" value="TreeGrafter"/>
</dbReference>
<dbReference type="PANTHER" id="PTHR42714:SF2">
    <property type="entry name" value="TRNA MODIFICATION GTPASE GTPBP3, MITOCHONDRIAL"/>
    <property type="match status" value="1"/>
</dbReference>
<gene>
    <name evidence="3" type="ORF">A3K86_20200</name>
</gene>
<dbReference type="InterPro" id="IPR027417">
    <property type="entry name" value="P-loop_NTPase"/>
</dbReference>
<evidence type="ECO:0000256" key="1">
    <source>
        <dbReference type="SAM" id="Phobius"/>
    </source>
</evidence>
<dbReference type="SUPFAM" id="SSF52540">
    <property type="entry name" value="P-loop containing nucleoside triphosphate hydrolases"/>
    <property type="match status" value="1"/>
</dbReference>
<keyword evidence="1" id="KW-0472">Membrane</keyword>
<proteinExistence type="predicted"/>
<dbReference type="PANTHER" id="PTHR42714">
    <property type="entry name" value="TRNA MODIFICATION GTPASE GTPBP3"/>
    <property type="match status" value="1"/>
</dbReference>
<keyword evidence="1" id="KW-0812">Transmembrane</keyword>
<protein>
    <recommendedName>
        <fullName evidence="2">G domain-containing protein</fullName>
    </recommendedName>
</protein>
<evidence type="ECO:0000259" key="2">
    <source>
        <dbReference type="Pfam" id="PF01926"/>
    </source>
</evidence>
<feature type="transmembrane region" description="Helical" evidence="1">
    <location>
        <begin position="40"/>
        <end position="61"/>
    </location>
</feature>
<dbReference type="EMBL" id="LVHF01000033">
    <property type="protein sequence ID" value="OAN11280.1"/>
    <property type="molecule type" value="Genomic_DNA"/>
</dbReference>
<dbReference type="AlphaFoldDB" id="A0A178K1U7"/>
<dbReference type="Proteomes" id="UP000078503">
    <property type="component" value="Unassembled WGS sequence"/>
</dbReference>
<dbReference type="GO" id="GO:0002098">
    <property type="term" value="P:tRNA wobble uridine modification"/>
    <property type="evidence" value="ECO:0007669"/>
    <property type="project" value="TreeGrafter"/>
</dbReference>
<sequence>MKAASQLSRGVIPLLLAGVVLPIVTLGGFGLYAIVDLGYLLPFLVVLTVSALLVTLPILWLKRQHGLSDDISLNSSDGDAQPTASVTEGLVEPEQDWGEKDHQVWLAMNNTIAEQLAIDNEWGSLREHALTLVTQTAFAYRGKDQKELAFSVPELLKMTEEVSRRYRVLLKKHVPYVENISVSLLKKGFDNKEKMQAGLESANWVWNAYRVARMANPYTALISEVRSKVLGEVFDRVSNELQFKLKQALLQEVVSVAINLYSGRFKVDDDELGQSHAHDADQQTMAAPLEPLRVCLVGQVSAGKSSLVNHLTGELVAEVNALPSTDKVTVHQCQIEGLDTLHLIDLPGLDGNPLTEQLLLEHVANADLVLWVLKANQSARELDTAFKAKLDAYYQQAEHQSRKRAPIIGVLNQVDKLSPVSEWAPPYDLEMPQSRKGKTIQAAMNFNQNLLGFDQVLPLSVSENKANFNVAALAQLLDLHFAQGAQAQLNRRRFEAGKDVALSEQFKRVYQSGKSLFKIITK</sequence>
<name>A0A178K1U7_9GAMM</name>
<feature type="domain" description="G" evidence="2">
    <location>
        <begin position="293"/>
        <end position="390"/>
    </location>
</feature>
<dbReference type="Pfam" id="PF01926">
    <property type="entry name" value="MMR_HSR1"/>
    <property type="match status" value="1"/>
</dbReference>
<dbReference type="Gene3D" id="3.40.50.300">
    <property type="entry name" value="P-loop containing nucleotide triphosphate hydrolases"/>
    <property type="match status" value="1"/>
</dbReference>
<reference evidence="3 4" key="1">
    <citation type="submission" date="2016-03" db="EMBL/GenBank/DDBJ databases">
        <title>Photobacterium proteolyticum sp. nov. a protease producing bacterium isolated from ocean sediments of Laizhou Bay.</title>
        <authorList>
            <person name="Li Y."/>
        </authorList>
    </citation>
    <scope>NUCLEOTIDE SEQUENCE [LARGE SCALE GENOMIC DNA]</scope>
    <source>
        <strain evidence="3 4">R-40508</strain>
    </source>
</reference>
<dbReference type="GO" id="GO:0030488">
    <property type="term" value="P:tRNA methylation"/>
    <property type="evidence" value="ECO:0007669"/>
    <property type="project" value="TreeGrafter"/>
</dbReference>
<comment type="caution">
    <text evidence="3">The sequence shown here is derived from an EMBL/GenBank/DDBJ whole genome shotgun (WGS) entry which is preliminary data.</text>
</comment>
<evidence type="ECO:0000313" key="4">
    <source>
        <dbReference type="Proteomes" id="UP000078503"/>
    </source>
</evidence>
<dbReference type="CDD" id="cd00882">
    <property type="entry name" value="Ras_like_GTPase"/>
    <property type="match status" value="1"/>
</dbReference>
<accession>A0A178K1U7</accession>
<dbReference type="STRING" id="858640.A3K86_20200"/>
<dbReference type="InterPro" id="IPR006073">
    <property type="entry name" value="GTP-bd"/>
</dbReference>
<dbReference type="GO" id="GO:0005525">
    <property type="term" value="F:GTP binding"/>
    <property type="evidence" value="ECO:0007669"/>
    <property type="project" value="InterPro"/>
</dbReference>
<organism evidence="3 4">
    <name type="scientific">Photobacterium jeanii</name>
    <dbReference type="NCBI Taxonomy" id="858640"/>
    <lineage>
        <taxon>Bacteria</taxon>
        <taxon>Pseudomonadati</taxon>
        <taxon>Pseudomonadota</taxon>
        <taxon>Gammaproteobacteria</taxon>
        <taxon>Vibrionales</taxon>
        <taxon>Vibrionaceae</taxon>
        <taxon>Photobacterium</taxon>
    </lineage>
</organism>
<feature type="transmembrane region" description="Helical" evidence="1">
    <location>
        <begin position="12"/>
        <end position="34"/>
    </location>
</feature>
<keyword evidence="1" id="KW-1133">Transmembrane helix</keyword>